<feature type="transmembrane region" description="Helical" evidence="1">
    <location>
        <begin position="210"/>
        <end position="228"/>
    </location>
</feature>
<comment type="caution">
    <text evidence="3">The sequence shown here is derived from an EMBL/GenBank/DDBJ whole genome shotgun (WGS) entry which is preliminary data.</text>
</comment>
<feature type="transmembrane region" description="Helical" evidence="1">
    <location>
        <begin position="21"/>
        <end position="45"/>
    </location>
</feature>
<protein>
    <submittedName>
        <fullName evidence="3">Phosphatase PAP2 family protein</fullName>
    </submittedName>
</protein>
<keyword evidence="4" id="KW-1185">Reference proteome</keyword>
<keyword evidence="1" id="KW-1133">Transmembrane helix</keyword>
<feature type="transmembrane region" description="Helical" evidence="1">
    <location>
        <begin position="187"/>
        <end position="204"/>
    </location>
</feature>
<feature type="transmembrane region" description="Helical" evidence="1">
    <location>
        <begin position="51"/>
        <end position="70"/>
    </location>
</feature>
<dbReference type="InterPro" id="IPR000326">
    <property type="entry name" value="PAP2/HPO"/>
</dbReference>
<dbReference type="OrthoDB" id="10182at2157"/>
<evidence type="ECO:0000313" key="4">
    <source>
        <dbReference type="Proteomes" id="UP000318864"/>
    </source>
</evidence>
<feature type="transmembrane region" description="Helical" evidence="1">
    <location>
        <begin position="161"/>
        <end position="180"/>
    </location>
</feature>
<evidence type="ECO:0000256" key="1">
    <source>
        <dbReference type="SAM" id="Phobius"/>
    </source>
</evidence>
<dbReference type="SUPFAM" id="SSF48317">
    <property type="entry name" value="Acid phosphatase/Vanadium-dependent haloperoxidase"/>
    <property type="match status" value="1"/>
</dbReference>
<dbReference type="Gene3D" id="1.20.144.10">
    <property type="entry name" value="Phosphatidic acid phosphatase type 2/haloperoxidase"/>
    <property type="match status" value="1"/>
</dbReference>
<dbReference type="PANTHER" id="PTHR14969">
    <property type="entry name" value="SPHINGOSINE-1-PHOSPHATE PHOSPHOHYDROLASE"/>
    <property type="match status" value="1"/>
</dbReference>
<name>A0A4S3TKS4_9EURY</name>
<dbReference type="InterPro" id="IPR036938">
    <property type="entry name" value="PAP2/HPO_sf"/>
</dbReference>
<dbReference type="EMBL" id="RBZW01000027">
    <property type="protein sequence ID" value="THE64744.1"/>
    <property type="molecule type" value="Genomic_DNA"/>
</dbReference>
<feature type="domain" description="Phosphatidic acid phosphatase type 2/haloperoxidase" evidence="2">
    <location>
        <begin position="54"/>
        <end position="176"/>
    </location>
</feature>
<gene>
    <name evidence="3" type="ORF">D8Y22_11375</name>
</gene>
<dbReference type="Pfam" id="PF01569">
    <property type="entry name" value="PAP2"/>
    <property type="match status" value="1"/>
</dbReference>
<accession>A0A4S3TKS4</accession>
<proteinExistence type="predicted"/>
<evidence type="ECO:0000259" key="2">
    <source>
        <dbReference type="SMART" id="SM00014"/>
    </source>
</evidence>
<dbReference type="RefSeq" id="WP_141464816.1">
    <property type="nucleotide sequence ID" value="NZ_RBZW01000027.1"/>
</dbReference>
<dbReference type="Proteomes" id="UP000318864">
    <property type="component" value="Unassembled WGS sequence"/>
</dbReference>
<evidence type="ECO:0000313" key="3">
    <source>
        <dbReference type="EMBL" id="THE64744.1"/>
    </source>
</evidence>
<organism evidence="3 4">
    <name type="scientific">Salinadaptatus halalkaliphilus</name>
    <dbReference type="NCBI Taxonomy" id="2419781"/>
    <lineage>
        <taxon>Archaea</taxon>
        <taxon>Methanobacteriati</taxon>
        <taxon>Methanobacteriota</taxon>
        <taxon>Stenosarchaea group</taxon>
        <taxon>Halobacteria</taxon>
        <taxon>Halobacteriales</taxon>
        <taxon>Natrialbaceae</taxon>
        <taxon>Salinadaptatus</taxon>
    </lineage>
</organism>
<dbReference type="AlphaFoldDB" id="A0A4S3TKS4"/>
<keyword evidence="1" id="KW-0812">Transmembrane</keyword>
<keyword evidence="1" id="KW-0472">Membrane</keyword>
<dbReference type="SMART" id="SM00014">
    <property type="entry name" value="acidPPc"/>
    <property type="match status" value="1"/>
</dbReference>
<dbReference type="PANTHER" id="PTHR14969:SF13">
    <property type="entry name" value="AT30094P"/>
    <property type="match status" value="1"/>
</dbReference>
<feature type="transmembrane region" description="Helical" evidence="1">
    <location>
        <begin position="136"/>
        <end position="155"/>
    </location>
</feature>
<reference evidence="3 4" key="1">
    <citation type="submission" date="2018-10" db="EMBL/GenBank/DDBJ databases">
        <title>Natronolimnobius sp. XQ-INN 246 isolated from Inner Mongolia Autonomous Region of China.</title>
        <authorList>
            <person name="Xue Q."/>
        </authorList>
    </citation>
    <scope>NUCLEOTIDE SEQUENCE [LARGE SCALE GENOMIC DNA]</scope>
    <source>
        <strain evidence="3 4">XQ-INN 246</strain>
    </source>
</reference>
<sequence>MSRGIGEFDGIQGAIPDWLAIGIALLTQLGDIWFIALLLGGLYWWQVAPRADIATVAGVWLAGIGLYRGLKEVFAFPRPNELLLDPAELPIVVQQVYESTAFATGYGFPSGHAVGTTIVYFGLAHVLPIRTRRRRFVIAGGLVAAVSVSRVALGLHYVVDVVAGVGVGLVLLVTVQALISRSQLDQVIVAGLVAIGFGVFYVVTSAGAPAAILTLTITVAAVAGWRWLDSG</sequence>